<dbReference type="OrthoDB" id="430753at2759"/>
<sequence length="763" mass="85527">MAALSLQSAAGPGLDGCGFITEPEIARDAWLPEIRPLSGVTGTASVGLWGDLTSAMGSTGMSVTAAGIGFSRRRFEEEGLGFDRTMSPALGSRFVRGNEFSQSSVSFGQSRASAGSKTSLRQNERLMRKSQSDGALHGIAANTQSENVRAHRQFDTLQRRQSASTPAVGSSKGRGGRDSCLDDGGQVIADMKDFDNLSSAISQLNTSFQAGFDPRRAKQQVSLRTLLNGGKITVAATSGAGPEDEEVDHTDLDASERKRERLQAYKFARKLEPELPPLARLPPGSFPPKTYPPQGILARNASVEAIGSFRPHIRKEVIQKWTEELQCRTDRYVQIRDVMLETIAEKYSEDIERKRSQAEVAVALRRSTALRKKSSSSDFPVKKWFSLLWTAGFIAMLREEVAMKKLTDSERVIYLAENSQRLIVKRSKCAKVGLTEASRMTEIMRDPAIKRCVGITIAIIKLKKNLREHRSHAAKVLVALQKWQLAGQVIHSMKAVVHKARVLQKWWRQCSQRLREQRERLALRWERLERKELTIELSKFEQPAPRRGAMALPQLSLEEKIQLDIVSKAARLHFIEHELRARRYFLLPQIATWEVECKDWQKEYEEYQIGREAYKSIDMKYGGGQGDGFKFPPTRPMHLPPAHPPGEAVRGMICIHNCPGRRGDQEILDMWRRCRQDPESYRKVTRAVKGGKQTEIRKEDVATKRESVKEVQRPRSLEEALEPCGKDFGEAGQDDLVRYDVDSSTMPGGEPPAESAPQIAPPC</sequence>
<feature type="region of interest" description="Disordered" evidence="1">
    <location>
        <begin position="705"/>
        <end position="763"/>
    </location>
</feature>
<feature type="region of interest" description="Disordered" evidence="1">
    <location>
        <begin position="127"/>
        <end position="179"/>
    </location>
</feature>
<accession>A0A813FC45</accession>
<protein>
    <submittedName>
        <fullName evidence="2">Uncharacterized protein</fullName>
    </submittedName>
</protein>
<evidence type="ECO:0000313" key="3">
    <source>
        <dbReference type="Proteomes" id="UP000654075"/>
    </source>
</evidence>
<comment type="caution">
    <text evidence="2">The sequence shown here is derived from an EMBL/GenBank/DDBJ whole genome shotgun (WGS) entry which is preliminary data.</text>
</comment>
<dbReference type="EMBL" id="CAJNNV010022223">
    <property type="protein sequence ID" value="CAE8607943.1"/>
    <property type="molecule type" value="Genomic_DNA"/>
</dbReference>
<dbReference type="Proteomes" id="UP000654075">
    <property type="component" value="Unassembled WGS sequence"/>
</dbReference>
<name>A0A813FC45_POLGL</name>
<dbReference type="AlphaFoldDB" id="A0A813FC45"/>
<gene>
    <name evidence="2" type="ORF">PGLA1383_LOCUS25845</name>
</gene>
<feature type="compositionally biased region" description="Basic and acidic residues" evidence="1">
    <location>
        <begin position="148"/>
        <end position="158"/>
    </location>
</feature>
<feature type="compositionally biased region" description="Basic and acidic residues" evidence="1">
    <location>
        <begin position="705"/>
        <end position="741"/>
    </location>
</feature>
<organism evidence="2 3">
    <name type="scientific">Polarella glacialis</name>
    <name type="common">Dinoflagellate</name>
    <dbReference type="NCBI Taxonomy" id="89957"/>
    <lineage>
        <taxon>Eukaryota</taxon>
        <taxon>Sar</taxon>
        <taxon>Alveolata</taxon>
        <taxon>Dinophyceae</taxon>
        <taxon>Suessiales</taxon>
        <taxon>Suessiaceae</taxon>
        <taxon>Polarella</taxon>
    </lineage>
</organism>
<feature type="region of interest" description="Disordered" evidence="1">
    <location>
        <begin position="235"/>
        <end position="255"/>
    </location>
</feature>
<evidence type="ECO:0000256" key="1">
    <source>
        <dbReference type="SAM" id="MobiDB-lite"/>
    </source>
</evidence>
<evidence type="ECO:0000313" key="2">
    <source>
        <dbReference type="EMBL" id="CAE8607943.1"/>
    </source>
</evidence>
<keyword evidence="3" id="KW-1185">Reference proteome</keyword>
<feature type="compositionally biased region" description="Polar residues" evidence="1">
    <location>
        <begin position="159"/>
        <end position="168"/>
    </location>
</feature>
<reference evidence="2" key="1">
    <citation type="submission" date="2021-02" db="EMBL/GenBank/DDBJ databases">
        <authorList>
            <person name="Dougan E. K."/>
            <person name="Rhodes N."/>
            <person name="Thang M."/>
            <person name="Chan C."/>
        </authorList>
    </citation>
    <scope>NUCLEOTIDE SEQUENCE</scope>
</reference>
<proteinExistence type="predicted"/>